<evidence type="ECO:0000256" key="1">
    <source>
        <dbReference type="ARBA" id="ARBA00004370"/>
    </source>
</evidence>
<protein>
    <recommendedName>
        <fullName evidence="6">Protein HflK</fullName>
    </recommendedName>
</protein>
<dbReference type="RefSeq" id="WP_175548541.1">
    <property type="nucleotide sequence ID" value="NZ_FQZL01000012.1"/>
</dbReference>
<keyword evidence="8" id="KW-0378">Hydrolase</keyword>
<evidence type="ECO:0000256" key="2">
    <source>
        <dbReference type="ARBA" id="ARBA00006971"/>
    </source>
</evidence>
<dbReference type="Pfam" id="PF01145">
    <property type="entry name" value="Band_7"/>
    <property type="match status" value="1"/>
</dbReference>
<dbReference type="InterPro" id="IPR050710">
    <property type="entry name" value="Band7/mec-2_domain"/>
</dbReference>
<feature type="transmembrane region" description="Helical" evidence="6">
    <location>
        <begin position="6"/>
        <end position="24"/>
    </location>
</feature>
<dbReference type="InterPro" id="IPR010201">
    <property type="entry name" value="HflK"/>
</dbReference>
<evidence type="ECO:0000256" key="6">
    <source>
        <dbReference type="RuleBase" id="RU364113"/>
    </source>
</evidence>
<dbReference type="PANTHER" id="PTHR43327:SF2">
    <property type="entry name" value="MODULATOR OF FTSH PROTEASE HFLK"/>
    <property type="match status" value="1"/>
</dbReference>
<dbReference type="AlphaFoldDB" id="A0A1M6H377"/>
<feature type="transmembrane region" description="Helical" evidence="6">
    <location>
        <begin position="67"/>
        <end position="88"/>
    </location>
</feature>
<evidence type="ECO:0000256" key="4">
    <source>
        <dbReference type="ARBA" id="ARBA00022989"/>
    </source>
</evidence>
<comment type="subcellular location">
    <subcellularLocation>
        <location evidence="1 6">Membrane</location>
    </subcellularLocation>
</comment>
<accession>A0A1M6H377</accession>
<keyword evidence="5 6" id="KW-0472">Membrane</keyword>
<comment type="function">
    <text evidence="6">HflC and HflK could encode or regulate a protease.</text>
</comment>
<dbReference type="PANTHER" id="PTHR43327">
    <property type="entry name" value="STOMATIN-LIKE PROTEIN 2, MITOCHONDRIAL"/>
    <property type="match status" value="1"/>
</dbReference>
<dbReference type="Proteomes" id="UP000184052">
    <property type="component" value="Unassembled WGS sequence"/>
</dbReference>
<name>A0A1M6H377_9FIRM</name>
<feature type="domain" description="Band 7" evidence="7">
    <location>
        <begin position="83"/>
        <end position="269"/>
    </location>
</feature>
<dbReference type="SUPFAM" id="SSF117892">
    <property type="entry name" value="Band 7/SPFH domain"/>
    <property type="match status" value="1"/>
</dbReference>
<dbReference type="Gene3D" id="3.30.479.30">
    <property type="entry name" value="Band 7 domain"/>
    <property type="match status" value="1"/>
</dbReference>
<keyword evidence="4 6" id="KW-1133">Transmembrane helix</keyword>
<dbReference type="GO" id="GO:0008233">
    <property type="term" value="F:peptidase activity"/>
    <property type="evidence" value="ECO:0007669"/>
    <property type="project" value="UniProtKB-KW"/>
</dbReference>
<dbReference type="STRING" id="1121476.SAMN02745751_01899"/>
<organism evidence="8 9">
    <name type="scientific">Dethiosulfatibacter aminovorans DSM 17477</name>
    <dbReference type="NCBI Taxonomy" id="1121476"/>
    <lineage>
        <taxon>Bacteria</taxon>
        <taxon>Bacillati</taxon>
        <taxon>Bacillota</taxon>
        <taxon>Tissierellia</taxon>
        <taxon>Dethiosulfatibacter</taxon>
    </lineage>
</organism>
<evidence type="ECO:0000313" key="9">
    <source>
        <dbReference type="Proteomes" id="UP000184052"/>
    </source>
</evidence>
<dbReference type="GO" id="GO:0016020">
    <property type="term" value="C:membrane"/>
    <property type="evidence" value="ECO:0007669"/>
    <property type="project" value="UniProtKB-SubCell"/>
</dbReference>
<comment type="caution">
    <text evidence="6">Lacks conserved residue(s) required for the propagation of feature annotation.</text>
</comment>
<dbReference type="SMART" id="SM00244">
    <property type="entry name" value="PHB"/>
    <property type="match status" value="1"/>
</dbReference>
<evidence type="ECO:0000313" key="8">
    <source>
        <dbReference type="EMBL" id="SHJ16609.1"/>
    </source>
</evidence>
<dbReference type="EMBL" id="FQZL01000012">
    <property type="protein sequence ID" value="SHJ16609.1"/>
    <property type="molecule type" value="Genomic_DNA"/>
</dbReference>
<dbReference type="InterPro" id="IPR036013">
    <property type="entry name" value="Band_7/SPFH_dom_sf"/>
</dbReference>
<evidence type="ECO:0000256" key="5">
    <source>
        <dbReference type="ARBA" id="ARBA00023136"/>
    </source>
</evidence>
<comment type="subunit">
    <text evidence="6">HflC and HflK may interact to form a multimeric complex.</text>
</comment>
<gene>
    <name evidence="8" type="ORF">SAMN02745751_01899</name>
</gene>
<evidence type="ECO:0000259" key="7">
    <source>
        <dbReference type="SMART" id="SM00244"/>
    </source>
</evidence>
<proteinExistence type="inferred from homology"/>
<evidence type="ECO:0000256" key="3">
    <source>
        <dbReference type="ARBA" id="ARBA00022692"/>
    </source>
</evidence>
<keyword evidence="9" id="KW-1185">Reference proteome</keyword>
<dbReference type="InterPro" id="IPR001107">
    <property type="entry name" value="Band_7"/>
</dbReference>
<dbReference type="NCBIfam" id="TIGR01933">
    <property type="entry name" value="hflK"/>
    <property type="match status" value="1"/>
</dbReference>
<dbReference type="CDD" id="cd03404">
    <property type="entry name" value="SPFH_HflK"/>
    <property type="match status" value="1"/>
</dbReference>
<keyword evidence="8" id="KW-0645">Protease</keyword>
<keyword evidence="3 6" id="KW-0812">Transmembrane</keyword>
<dbReference type="GO" id="GO:0006508">
    <property type="term" value="P:proteolysis"/>
    <property type="evidence" value="ECO:0007669"/>
    <property type="project" value="UniProtKB-KW"/>
</dbReference>
<reference evidence="8 9" key="1">
    <citation type="submission" date="2016-11" db="EMBL/GenBank/DDBJ databases">
        <authorList>
            <person name="Jaros S."/>
            <person name="Januszkiewicz K."/>
            <person name="Wedrychowicz H."/>
        </authorList>
    </citation>
    <scope>NUCLEOTIDE SEQUENCE [LARGE SCALE GENOMIC DNA]</scope>
    <source>
        <strain evidence="8 9">DSM 17477</strain>
    </source>
</reference>
<comment type="similarity">
    <text evidence="2 6">Belongs to the band 7/mec-2 family. HflK subfamily.</text>
</comment>
<sequence length="385" mass="43383">MNSIFSIIILFIIISVISSIIRGISNSKGNPFERFTKKGDEPREYDENGNPVFKKKNVNMGKFPGKMVLLVIVVILIALSTMNAYYTIDQSEQALIFRFGAHHKTVTTPGLNFKIPFIDTVEFVNTEEIRRIEYGFRSNSQESSFFDEYRSDNYSDIYSEKIMITGDENLVEVEVIVQYKVIDPEAYILNVDAPKETLELAAYSRIRRVVANHNLDDVLTLNKAVMQQEMLEDIQEISNKYGLGVLITTVQLQDVDPPDAVAAAFTDVASAKEDKEKYINEANQYFNKIIPEARAQKEKLLNEATAYKTVRINQAQGDVARFTQILEKYKEATEITKTRMYIETMQEILPGMDIYIVDGDNITMLPVSGADTSAAKAVVGATAGQ</sequence>